<reference evidence="3 4" key="1">
    <citation type="submission" date="2018-06" db="EMBL/GenBank/DDBJ databases">
        <authorList>
            <consortium name="Pathogen Informatics"/>
            <person name="Doyle S."/>
        </authorList>
    </citation>
    <scope>NUCLEOTIDE SEQUENCE [LARGE SCALE GENOMIC DNA]</scope>
    <source>
        <strain evidence="3 4">NCTC9128</strain>
    </source>
</reference>
<evidence type="ECO:0000313" key="4">
    <source>
        <dbReference type="Proteomes" id="UP000251088"/>
    </source>
</evidence>
<dbReference type="AlphaFoldDB" id="A0A2X3C8V4"/>
<dbReference type="Gene3D" id="1.20.1290.10">
    <property type="entry name" value="AhpD-like"/>
    <property type="match status" value="1"/>
</dbReference>
<dbReference type="EMBL" id="UAWN01000005">
    <property type="protein sequence ID" value="SQC09381.1"/>
    <property type="molecule type" value="Genomic_DNA"/>
</dbReference>
<feature type="region of interest" description="Disordered" evidence="1">
    <location>
        <begin position="89"/>
        <end position="113"/>
    </location>
</feature>
<organism evidence="3 4">
    <name type="scientific">Klebsiella pneumoniae</name>
    <dbReference type="NCBI Taxonomy" id="573"/>
    <lineage>
        <taxon>Bacteria</taxon>
        <taxon>Pseudomonadati</taxon>
        <taxon>Pseudomonadota</taxon>
        <taxon>Gammaproteobacteria</taxon>
        <taxon>Enterobacterales</taxon>
        <taxon>Enterobacteriaceae</taxon>
        <taxon>Klebsiella/Raoultella group</taxon>
        <taxon>Klebsiella</taxon>
        <taxon>Klebsiella pneumoniae complex</taxon>
    </lineage>
</organism>
<evidence type="ECO:0000256" key="1">
    <source>
        <dbReference type="SAM" id="MobiDB-lite"/>
    </source>
</evidence>
<dbReference type="SUPFAM" id="SSF69118">
    <property type="entry name" value="AhpD-like"/>
    <property type="match status" value="1"/>
</dbReference>
<accession>A0A2X3C8V4</accession>
<dbReference type="Proteomes" id="UP000251088">
    <property type="component" value="Unassembled WGS sequence"/>
</dbReference>
<dbReference type="InterPro" id="IPR003779">
    <property type="entry name" value="CMD-like"/>
</dbReference>
<sequence length="113" mass="11751">MSRLADIREQDATGKAADIFAGIKKAMGKVPNAYLTIGGHSPAALQQALAHNAMLHKGSLSAQQLEAINLSVSEATGCDYCLGRAHPDGEKSRLQQRADPCPAPRGVCGRGAA</sequence>
<feature type="domain" description="Carboxymuconolactone decarboxylase-like" evidence="2">
    <location>
        <begin position="48"/>
        <end position="86"/>
    </location>
</feature>
<proteinExistence type="predicted"/>
<protein>
    <submittedName>
        <fullName evidence="3">Macrophage infectivity potentiator-related protein</fullName>
    </submittedName>
</protein>
<name>A0A2X3C8V4_KLEPN</name>
<gene>
    <name evidence="3" type="ORF">NCTC9128_01345</name>
</gene>
<dbReference type="Pfam" id="PF02627">
    <property type="entry name" value="CMD"/>
    <property type="match status" value="1"/>
</dbReference>
<dbReference type="GO" id="GO:0051920">
    <property type="term" value="F:peroxiredoxin activity"/>
    <property type="evidence" value="ECO:0007669"/>
    <property type="project" value="InterPro"/>
</dbReference>
<dbReference type="InterPro" id="IPR029032">
    <property type="entry name" value="AhpD-like"/>
</dbReference>
<evidence type="ECO:0000259" key="2">
    <source>
        <dbReference type="Pfam" id="PF02627"/>
    </source>
</evidence>
<evidence type="ECO:0000313" key="3">
    <source>
        <dbReference type="EMBL" id="SQC09381.1"/>
    </source>
</evidence>